<protein>
    <recommendedName>
        <fullName evidence="4">Outer membrane protein beta-barrel domain-containing protein</fullName>
    </recommendedName>
</protein>
<feature type="chain" id="PRO_5044800320" description="Outer membrane protein beta-barrel domain-containing protein" evidence="1">
    <location>
        <begin position="42"/>
        <end position="235"/>
    </location>
</feature>
<organism evidence="2 3">
    <name type="scientific">Paraburkholderia graminis</name>
    <dbReference type="NCBI Taxonomy" id="60548"/>
    <lineage>
        <taxon>Bacteria</taxon>
        <taxon>Pseudomonadati</taxon>
        <taxon>Pseudomonadota</taxon>
        <taxon>Betaproteobacteria</taxon>
        <taxon>Burkholderiales</taxon>
        <taxon>Burkholderiaceae</taxon>
        <taxon>Paraburkholderia</taxon>
    </lineage>
</organism>
<sequence>MQLIFVGRQAVVQVKRQVKNAALAAVAAMAGLVALTNTAHAQEIYAHGGTLGAGIGAALPLNSWTGVHAEFEGLGFSHSVNVNENEYDGHLKLLQGGLYLDVFPFRSSGFRLTAGALINDDELSAHAVPNAQGNYKIGDDYVPAVGPAPSATVTLPRVMPYVGIGYGHKPVSKGFGLTFDVGVAYGRPRTHYNVPAIYSMFTTQANIDEQEQKINDKVERYKLYPVVQLGVSYRF</sequence>
<keyword evidence="1" id="KW-0732">Signal</keyword>
<feature type="signal peptide" evidence="1">
    <location>
        <begin position="1"/>
        <end position="41"/>
    </location>
</feature>
<dbReference type="EMBL" id="JAVIZN010000002">
    <property type="protein sequence ID" value="MDR6205896.1"/>
    <property type="molecule type" value="Genomic_DNA"/>
</dbReference>
<dbReference type="Gene3D" id="2.40.160.170">
    <property type="match status" value="1"/>
</dbReference>
<evidence type="ECO:0008006" key="4">
    <source>
        <dbReference type="Google" id="ProtNLM"/>
    </source>
</evidence>
<proteinExistence type="predicted"/>
<evidence type="ECO:0000313" key="2">
    <source>
        <dbReference type="EMBL" id="MDR6205896.1"/>
    </source>
</evidence>
<dbReference type="Proteomes" id="UP001245184">
    <property type="component" value="Unassembled WGS sequence"/>
</dbReference>
<dbReference type="RefSeq" id="WP_370882132.1">
    <property type="nucleotide sequence ID" value="NZ_ATXV01000001.1"/>
</dbReference>
<dbReference type="AlphaFoldDB" id="A0ABD5CLF0"/>
<accession>A0ABD5CLF0</accession>
<comment type="caution">
    <text evidence="2">The sequence shown here is derived from an EMBL/GenBank/DDBJ whole genome shotgun (WGS) entry which is preliminary data.</text>
</comment>
<reference evidence="2 3" key="1">
    <citation type="submission" date="2023-08" db="EMBL/GenBank/DDBJ databases">
        <title>Genome sequencing of plant associated microbes to promote plant fitness in Sorghum bicolor and Oryza sativa.</title>
        <authorList>
            <person name="Coleman-Derr D."/>
        </authorList>
    </citation>
    <scope>NUCLEOTIDE SEQUENCE [LARGE SCALE GENOMIC DNA]</scope>
    <source>
        <strain evidence="2 3">SLBN-33</strain>
    </source>
</reference>
<evidence type="ECO:0000313" key="3">
    <source>
        <dbReference type="Proteomes" id="UP001245184"/>
    </source>
</evidence>
<evidence type="ECO:0000256" key="1">
    <source>
        <dbReference type="SAM" id="SignalP"/>
    </source>
</evidence>
<gene>
    <name evidence="2" type="ORF">QF025_004616</name>
</gene>
<name>A0ABD5CLF0_9BURK</name>